<feature type="signal peptide" evidence="1">
    <location>
        <begin position="1"/>
        <end position="23"/>
    </location>
</feature>
<gene>
    <name evidence="2" type="ORF">PV06_01727</name>
</gene>
<accession>A0A0D2EDP7</accession>
<dbReference type="GO" id="GO:0006506">
    <property type="term" value="P:GPI anchor biosynthetic process"/>
    <property type="evidence" value="ECO:0007669"/>
    <property type="project" value="InterPro"/>
</dbReference>
<evidence type="ECO:0000313" key="2">
    <source>
        <dbReference type="EMBL" id="KIW46034.1"/>
    </source>
</evidence>
<evidence type="ECO:0000313" key="3">
    <source>
        <dbReference type="Proteomes" id="UP000053342"/>
    </source>
</evidence>
<dbReference type="PANTHER" id="PTHR31410:SF1">
    <property type="entry name" value="POST-GPI ATTACHMENT TO PROTEINS FACTOR 4"/>
    <property type="match status" value="1"/>
</dbReference>
<dbReference type="GO" id="GO:0016757">
    <property type="term" value="F:glycosyltransferase activity"/>
    <property type="evidence" value="ECO:0007669"/>
    <property type="project" value="InterPro"/>
</dbReference>
<evidence type="ECO:0000256" key="1">
    <source>
        <dbReference type="SAM" id="SignalP"/>
    </source>
</evidence>
<sequence length="121" mass="13794">MVVISFVCLPALIALFFLAGKQSVTPIPRGVEEMNKYGCCSQDLVYSWDVIPNILDQINLATKGLVDMEIEKIADETQYMRWAIVPPLLQHIGTTSSKGYGFDDNARWIWNLQYESYSDRQ</sequence>
<protein>
    <submittedName>
        <fullName evidence="2">Uncharacterized protein</fullName>
    </submittedName>
</protein>
<feature type="chain" id="PRO_5002241132" evidence="1">
    <location>
        <begin position="24"/>
        <end position="121"/>
    </location>
</feature>
<dbReference type="InterPro" id="IPR029675">
    <property type="entry name" value="PGAP4"/>
</dbReference>
<dbReference type="OrthoDB" id="2016523at2759"/>
<dbReference type="RefSeq" id="XP_016266250.1">
    <property type="nucleotide sequence ID" value="XM_016402353.1"/>
</dbReference>
<keyword evidence="1" id="KW-0732">Signal</keyword>
<dbReference type="HOGENOM" id="CLU_2049243_0_0_1"/>
<dbReference type="VEuPathDB" id="FungiDB:PV06_01727"/>
<proteinExistence type="predicted"/>
<dbReference type="AlphaFoldDB" id="A0A0D2EDP7"/>
<dbReference type="Proteomes" id="UP000053342">
    <property type="component" value="Unassembled WGS sequence"/>
</dbReference>
<dbReference type="EMBL" id="KN847333">
    <property type="protein sequence ID" value="KIW46034.1"/>
    <property type="molecule type" value="Genomic_DNA"/>
</dbReference>
<organism evidence="2 3">
    <name type="scientific">Exophiala oligosperma</name>
    <dbReference type="NCBI Taxonomy" id="215243"/>
    <lineage>
        <taxon>Eukaryota</taxon>
        <taxon>Fungi</taxon>
        <taxon>Dikarya</taxon>
        <taxon>Ascomycota</taxon>
        <taxon>Pezizomycotina</taxon>
        <taxon>Eurotiomycetes</taxon>
        <taxon>Chaetothyriomycetidae</taxon>
        <taxon>Chaetothyriales</taxon>
        <taxon>Herpotrichiellaceae</taxon>
        <taxon>Exophiala</taxon>
    </lineage>
</organism>
<dbReference type="GO" id="GO:0000139">
    <property type="term" value="C:Golgi membrane"/>
    <property type="evidence" value="ECO:0007669"/>
    <property type="project" value="InterPro"/>
</dbReference>
<keyword evidence="3" id="KW-1185">Reference proteome</keyword>
<reference evidence="2 3" key="1">
    <citation type="submission" date="2015-01" db="EMBL/GenBank/DDBJ databases">
        <title>The Genome Sequence of Exophiala oligosperma CBS72588.</title>
        <authorList>
            <consortium name="The Broad Institute Genomics Platform"/>
            <person name="Cuomo C."/>
            <person name="de Hoog S."/>
            <person name="Gorbushina A."/>
            <person name="Stielow B."/>
            <person name="Teixiera M."/>
            <person name="Abouelleil A."/>
            <person name="Chapman S.B."/>
            <person name="Priest M."/>
            <person name="Young S.K."/>
            <person name="Wortman J."/>
            <person name="Nusbaum C."/>
            <person name="Birren B."/>
        </authorList>
    </citation>
    <scope>NUCLEOTIDE SEQUENCE [LARGE SCALE GENOMIC DNA]</scope>
    <source>
        <strain evidence="2 3">CBS 72588</strain>
    </source>
</reference>
<dbReference type="GeneID" id="27353801"/>
<dbReference type="PANTHER" id="PTHR31410">
    <property type="entry name" value="TRANSMEMBRANE PROTEIN 246"/>
    <property type="match status" value="1"/>
</dbReference>
<name>A0A0D2EDP7_9EURO</name>